<evidence type="ECO:0008006" key="3">
    <source>
        <dbReference type="Google" id="ProtNLM"/>
    </source>
</evidence>
<keyword evidence="2" id="KW-1185">Reference proteome</keyword>
<name>A0A0B2AH11_9MICC</name>
<dbReference type="EMBL" id="JTDL01000122">
    <property type="protein sequence ID" value="KHL02495.1"/>
    <property type="molecule type" value="Genomic_DNA"/>
</dbReference>
<gene>
    <name evidence="1" type="ORF">LK10_12295</name>
</gene>
<dbReference type="AlphaFoldDB" id="A0A0B2AH11"/>
<evidence type="ECO:0000313" key="1">
    <source>
        <dbReference type="EMBL" id="KHL02495.1"/>
    </source>
</evidence>
<organism evidence="1 2">
    <name type="scientific">Sinomonas humi</name>
    <dbReference type="NCBI Taxonomy" id="1338436"/>
    <lineage>
        <taxon>Bacteria</taxon>
        <taxon>Bacillati</taxon>
        <taxon>Actinomycetota</taxon>
        <taxon>Actinomycetes</taxon>
        <taxon>Micrococcales</taxon>
        <taxon>Micrococcaceae</taxon>
        <taxon>Sinomonas</taxon>
    </lineage>
</organism>
<comment type="caution">
    <text evidence="1">The sequence shown here is derived from an EMBL/GenBank/DDBJ whole genome shotgun (WGS) entry which is preliminary data.</text>
</comment>
<proteinExistence type="predicted"/>
<accession>A0A0B2AH11</accession>
<protein>
    <recommendedName>
        <fullName evidence="3">ESX-1 secretion-associated protein</fullName>
    </recommendedName>
</protein>
<dbReference type="RefSeq" id="WP_043124069.1">
    <property type="nucleotide sequence ID" value="NZ_JTDL01000122.1"/>
</dbReference>
<reference evidence="1 2" key="1">
    <citation type="submission" date="2014-09" db="EMBL/GenBank/DDBJ databases">
        <title>Genome sequence of Sinomonas sp. MUSC 117.</title>
        <authorList>
            <person name="Lee L.-H."/>
        </authorList>
    </citation>
    <scope>NUCLEOTIDE SEQUENCE [LARGE SCALE GENOMIC DNA]</scope>
    <source>
        <strain evidence="1 2">MUSC 117</strain>
    </source>
</reference>
<dbReference type="Proteomes" id="UP000030982">
    <property type="component" value="Unassembled WGS sequence"/>
</dbReference>
<evidence type="ECO:0000313" key="2">
    <source>
        <dbReference type="Proteomes" id="UP000030982"/>
    </source>
</evidence>
<dbReference type="OrthoDB" id="3830192at2"/>
<sequence length="115" mass="11963">MNGDTPPVVQDADAAYEAIRGICHASGTDPAPTVYRVLGNLKGATGHMLDQALRQLAAGLEHSLEAYDVYEDDGRDPAESVAAAAGHLRAAGALAAQLGEHLEAAQQAIARQGYR</sequence>